<name>A0A4Z1JU57_9HELO</name>
<keyword evidence="3" id="KW-1185">Reference proteome</keyword>
<dbReference type="Proteomes" id="UP000297229">
    <property type="component" value="Unassembled WGS sequence"/>
</dbReference>
<accession>A0A4Z1JU57</accession>
<protein>
    <submittedName>
        <fullName evidence="2">Uncharacterized protein</fullName>
    </submittedName>
</protein>
<sequence>MKSAVAAVVALSASVANAQVDTLAYASTPVNLTLLPQPIVVSAYNGDGFVGALHRPLNTSEPKASISLMLMHAEQDYWHFYPCTQLAACGYTVLCGNNAASKTGLMNDLDFPATITNVVLWGHSGGEAMISEYQNTAENGVSACNGPEKISICSDDPAGLPPADGVILHDANYGLSTMGFISLNAAIKNESTGLRDIDATLHLYNTTYGYNASGGSSNYTANFLSCWSTAAVSCNNRLLTFAQGRADAISNYKTSSSFYDGALMITIGRYLRTFATTANADYKIKADGTDGIQWNSSHIVPINTVKGVKVPFFLMGNTGHYEYLDAEKAFLASGSNDTSKAFVEGAKNTINPCTDCETYPGQYNNTIKNAFNYQAAWLEKAGRFI</sequence>
<evidence type="ECO:0000256" key="1">
    <source>
        <dbReference type="SAM" id="SignalP"/>
    </source>
</evidence>
<dbReference type="EMBL" id="PQXM01000455">
    <property type="protein sequence ID" value="TGO72417.1"/>
    <property type="molecule type" value="Genomic_DNA"/>
</dbReference>
<feature type="signal peptide" evidence="1">
    <location>
        <begin position="1"/>
        <end position="18"/>
    </location>
</feature>
<feature type="chain" id="PRO_5021428611" evidence="1">
    <location>
        <begin position="19"/>
        <end position="385"/>
    </location>
</feature>
<evidence type="ECO:0000313" key="3">
    <source>
        <dbReference type="Proteomes" id="UP000297229"/>
    </source>
</evidence>
<reference evidence="2 3" key="1">
    <citation type="submission" date="2017-12" db="EMBL/GenBank/DDBJ databases">
        <title>Comparative genomics of Botrytis spp.</title>
        <authorList>
            <person name="Valero-Jimenez C.A."/>
            <person name="Tapia P."/>
            <person name="Veloso J."/>
            <person name="Silva-Moreno E."/>
            <person name="Staats M."/>
            <person name="Valdes J.H."/>
            <person name="Van Kan J.A.L."/>
        </authorList>
    </citation>
    <scope>NUCLEOTIDE SEQUENCE [LARGE SCALE GENOMIC DNA]</scope>
    <source>
        <strain evidence="2 3">Be9601</strain>
    </source>
</reference>
<keyword evidence="1" id="KW-0732">Signal</keyword>
<evidence type="ECO:0000313" key="2">
    <source>
        <dbReference type="EMBL" id="TGO72417.1"/>
    </source>
</evidence>
<dbReference type="AlphaFoldDB" id="A0A4Z1JU57"/>
<organism evidence="2 3">
    <name type="scientific">Botrytis elliptica</name>
    <dbReference type="NCBI Taxonomy" id="278938"/>
    <lineage>
        <taxon>Eukaryota</taxon>
        <taxon>Fungi</taxon>
        <taxon>Dikarya</taxon>
        <taxon>Ascomycota</taxon>
        <taxon>Pezizomycotina</taxon>
        <taxon>Leotiomycetes</taxon>
        <taxon>Helotiales</taxon>
        <taxon>Sclerotiniaceae</taxon>
        <taxon>Botrytis</taxon>
    </lineage>
</organism>
<proteinExistence type="predicted"/>
<gene>
    <name evidence="2" type="ORF">BELL_0457g00080</name>
</gene>
<comment type="caution">
    <text evidence="2">The sequence shown here is derived from an EMBL/GenBank/DDBJ whole genome shotgun (WGS) entry which is preliminary data.</text>
</comment>